<dbReference type="PANTHER" id="PTHR31025:SF19">
    <property type="entry name" value="SI:CH73-42K18.1-RELATED"/>
    <property type="match status" value="1"/>
</dbReference>
<feature type="region of interest" description="Disordered" evidence="1">
    <location>
        <begin position="719"/>
        <end position="738"/>
    </location>
</feature>
<dbReference type="Proteomes" id="UP000694383">
    <property type="component" value="Unplaced"/>
</dbReference>
<sequence length="919" mass="105076">MLWKCKYCPLNCEKRAQLFKHYRLKHGSYARTEPFPCLYQECPCTFKSLNALKVHLSRLHTKTVDQQPDAPVKFCCLSCGFAESCSQTDYLTHLHTAHLKVNHKVRCPYKDCNFETSIYSTFKAHKSKVHHDQNWKSFKSEIIGLDNVSDDNDAAQDQMSHADDMDDLEDVSVEASENELRDLEKQLEHNLASLLLKMQTVLHIPESSVQEVIQQLCQINKLSQPLLHNRVRAVLKKYYADINETVVREVTNVVSESNIMSFCAKDGSLGTAKKRAAYVRREFPLVNPIEYCVEKGKKTLAYVPIVPMLQKLLNKTDILDKAMSEKVHVPQEYSSYVDGQCFNKNSLLARDEFTIALTLYIDDFEVANPLGTSKLKHKMCAIYWVIANIPAKYRSTLNSIQLALLCNTSTVKECGYAKVLQPLIYDLKLLEQNGVYLEQLGESVKGTVLYVVADNLGAHSLAGFLESFTTDKFCRFCSASSFDKQYQEMAEQENITMRVIVSEGDIRKMTTKRPDTLEDLIGWLKGNLKANYSFTLQYQDPEFNNELCNLTNLSELPEKPTIKIIPMIELVPISADTESYGDTSSQADTEILSNSSLDRSFQWPEVFDVPKFSVDVEYRLRQGNLLYLRDGTCLKVTKELKHDILEKLAETMYAFKAYPEKEDFEAVAKALVQTHPCLKESGSSSGWNGWKNSLKFKMGNYRTKMRQIGRVDVTVNGGKRGRYTANADPSHKGIKKPRKGELNFLPEYPEGRDDHNLEEARQVLVNEMMKTKPNGSLVKKNMDLTFALRRKEVVQNKPAISQMLHRWPALFTESQVFYEFSRVVGKSLQDNFFDELDHFSPRLVDLFRKKKGLTGQLLAELLRQTKVGLTTLVYYIFPLFVHLNFSLLSSLLFIFLLLSFSFLSSHFPSLIVSFSLFIT</sequence>
<keyword evidence="2" id="KW-1133">Transmembrane helix</keyword>
<dbReference type="SMART" id="SM00355">
    <property type="entry name" value="ZnF_C2H2"/>
    <property type="match status" value="4"/>
</dbReference>
<keyword evidence="2" id="KW-0812">Transmembrane</keyword>
<organism evidence="4 5">
    <name type="scientific">Oryzias sinensis</name>
    <name type="common">Chinese medaka</name>
    <dbReference type="NCBI Taxonomy" id="183150"/>
    <lineage>
        <taxon>Eukaryota</taxon>
        <taxon>Metazoa</taxon>
        <taxon>Chordata</taxon>
        <taxon>Craniata</taxon>
        <taxon>Vertebrata</taxon>
        <taxon>Euteleostomi</taxon>
        <taxon>Actinopterygii</taxon>
        <taxon>Neopterygii</taxon>
        <taxon>Teleostei</taxon>
        <taxon>Neoteleostei</taxon>
        <taxon>Acanthomorphata</taxon>
        <taxon>Ovalentaria</taxon>
        <taxon>Atherinomorphae</taxon>
        <taxon>Beloniformes</taxon>
        <taxon>Adrianichthyidae</taxon>
        <taxon>Oryziinae</taxon>
        <taxon>Oryzias</taxon>
    </lineage>
</organism>
<dbReference type="GeneTree" id="ENSGT00950000182912"/>
<dbReference type="Gene3D" id="3.30.160.60">
    <property type="entry name" value="Classic Zinc Finger"/>
    <property type="match status" value="1"/>
</dbReference>
<keyword evidence="5" id="KW-1185">Reference proteome</keyword>
<proteinExistence type="predicted"/>
<feature type="transmembrane region" description="Helical" evidence="2">
    <location>
        <begin position="872"/>
        <end position="898"/>
    </location>
</feature>
<evidence type="ECO:0000313" key="5">
    <source>
        <dbReference type="Proteomes" id="UP000694383"/>
    </source>
</evidence>
<evidence type="ECO:0000313" key="4">
    <source>
        <dbReference type="Ensembl" id="ENSOSIP00000003409.1"/>
    </source>
</evidence>
<name>A0A8C7WU54_9TELE</name>
<reference evidence="4" key="1">
    <citation type="submission" date="2025-08" db="UniProtKB">
        <authorList>
            <consortium name="Ensembl"/>
        </authorList>
    </citation>
    <scope>IDENTIFICATION</scope>
</reference>
<protein>
    <recommendedName>
        <fullName evidence="3">C2H2-type domain-containing protein</fullName>
    </recommendedName>
</protein>
<dbReference type="InterPro" id="IPR013087">
    <property type="entry name" value="Znf_C2H2_type"/>
</dbReference>
<evidence type="ECO:0000256" key="1">
    <source>
        <dbReference type="SAM" id="MobiDB-lite"/>
    </source>
</evidence>
<dbReference type="PROSITE" id="PS00028">
    <property type="entry name" value="ZINC_FINGER_C2H2_1"/>
    <property type="match status" value="2"/>
</dbReference>
<accession>A0A8C7WU54</accession>
<keyword evidence="2" id="KW-0472">Membrane</keyword>
<dbReference type="AlphaFoldDB" id="A0A8C7WU54"/>
<evidence type="ECO:0000259" key="3">
    <source>
        <dbReference type="PROSITE" id="PS00028"/>
    </source>
</evidence>
<feature type="domain" description="C2H2-type" evidence="3">
    <location>
        <begin position="5"/>
        <end position="26"/>
    </location>
</feature>
<dbReference type="PANTHER" id="PTHR31025">
    <property type="entry name" value="SI:CH211-196P9.1-RELATED"/>
    <property type="match status" value="1"/>
</dbReference>
<evidence type="ECO:0000256" key="2">
    <source>
        <dbReference type="SAM" id="Phobius"/>
    </source>
</evidence>
<dbReference type="Ensembl" id="ENSOSIT00000003657.1">
    <property type="protein sequence ID" value="ENSOSIP00000003409.1"/>
    <property type="gene ID" value="ENSOSIG00000002245.1"/>
</dbReference>
<feature type="domain" description="C2H2-type" evidence="3">
    <location>
        <begin position="37"/>
        <end position="60"/>
    </location>
</feature>
<reference evidence="4" key="2">
    <citation type="submission" date="2025-09" db="UniProtKB">
        <authorList>
            <consortium name="Ensembl"/>
        </authorList>
    </citation>
    <scope>IDENTIFICATION</scope>
</reference>